<accession>A0A2X0SHL5</accession>
<protein>
    <submittedName>
        <fullName evidence="5">Putative Peptidase S1 and S6, chymotrypsin/Hap</fullName>
        <ecNumber evidence="5">3.4.21.-</ecNumber>
    </submittedName>
</protein>
<dbReference type="InterPro" id="IPR009003">
    <property type="entry name" value="Peptidase_S1_PA"/>
</dbReference>
<gene>
    <name evidence="5" type="ORF">NITFAB_2508</name>
</gene>
<keyword evidence="3 5" id="KW-0378">Hydrolase</keyword>
<reference evidence="5" key="1">
    <citation type="submission" date="2018-05" db="EMBL/GenBank/DDBJ databases">
        <authorList>
            <person name="Lanie J.A."/>
            <person name="Ng W.-L."/>
            <person name="Kazmierczak K.M."/>
            <person name="Andrzejewski T.M."/>
            <person name="Davidsen T.M."/>
            <person name="Wayne K.J."/>
            <person name="Tettelin H."/>
            <person name="Glass J.I."/>
            <person name="Rusch D."/>
            <person name="Podicherti R."/>
            <person name="Tsui H.-C.T."/>
            <person name="Winkler M.E."/>
        </authorList>
    </citation>
    <scope>NUCLEOTIDE SEQUENCE</scope>
    <source>
        <strain evidence="5">KNB</strain>
    </source>
</reference>
<name>A0A2X0SHL5_9PROT</name>
<dbReference type="GO" id="GO:0006508">
    <property type="term" value="P:proteolysis"/>
    <property type="evidence" value="ECO:0007669"/>
    <property type="project" value="UniProtKB-KW"/>
</dbReference>
<dbReference type="EC" id="3.4.21.-" evidence="5"/>
<keyword evidence="4" id="KW-1133">Transmembrane helix</keyword>
<keyword evidence="4" id="KW-0812">Transmembrane</keyword>
<dbReference type="SUPFAM" id="SSF50494">
    <property type="entry name" value="Trypsin-like serine proteases"/>
    <property type="match status" value="1"/>
</dbReference>
<dbReference type="Gene3D" id="2.40.10.10">
    <property type="entry name" value="Trypsin-like serine proteases"/>
    <property type="match status" value="2"/>
</dbReference>
<dbReference type="InterPro" id="IPR051201">
    <property type="entry name" value="Chloro_Bact_Ser_Proteases"/>
</dbReference>
<sequence>MKTIDGNIIANYIGIIVGFFFASIISAHAGNDEDVFSKAQQYTVQIRKAVSIPFGSDKKGAGFGAGFVVDKERGWIMTNAHVVSRSPARLEVAFFDREFVPAQKEYVDPFLDLAVISIGKEAQNVTVPLPELECTNLPPVGLTVGTFGHPNGLKFTGTRGIISGHTSRYDSEMLQTDAPINPGNSGGPLISLSSGRIVGINTSSMSDAQNSNFAVPMKYACRVLELLREGKDPSPPDLPLVFFKTSNERGKLKVARSLFDPVEFDFRAGDEILGVPGIAESVQNETQLIHALRGRLGEVSVRIRREGQDLVINGKLEAAKKVNDKACVMFSGALFCETPPHMGKDDFNPGKIAVYYVEEGSLGNFKEIEKMDVLNSINGQKVDTLDALYAALRIAQDEKKPASFVFRASGGKGKPSYFIYTERTLPVENLTWVRNSQSGN</sequence>
<dbReference type="InterPro" id="IPR043504">
    <property type="entry name" value="Peptidase_S1_PA_chymotrypsin"/>
</dbReference>
<evidence type="ECO:0000256" key="4">
    <source>
        <dbReference type="SAM" id="Phobius"/>
    </source>
</evidence>
<evidence type="ECO:0000313" key="5">
    <source>
        <dbReference type="EMBL" id="SPS06911.1"/>
    </source>
</evidence>
<evidence type="ECO:0000256" key="1">
    <source>
        <dbReference type="ARBA" id="ARBA00010541"/>
    </source>
</evidence>
<dbReference type="PANTHER" id="PTHR43343:SF3">
    <property type="entry name" value="PROTEASE DO-LIKE 8, CHLOROPLASTIC"/>
    <property type="match status" value="1"/>
</dbReference>
<dbReference type="InterPro" id="IPR001940">
    <property type="entry name" value="Peptidase_S1C"/>
</dbReference>
<feature type="transmembrane region" description="Helical" evidence="4">
    <location>
        <begin position="12"/>
        <end position="30"/>
    </location>
</feature>
<dbReference type="EMBL" id="LS423452">
    <property type="protein sequence ID" value="SPS06911.1"/>
    <property type="molecule type" value="Genomic_DNA"/>
</dbReference>
<dbReference type="AlphaFoldDB" id="A0A2X0SHL5"/>
<organism evidence="5">
    <name type="scientific">Candidatus Nitrotoga fabula</name>
    <dbReference type="NCBI Taxonomy" id="2182327"/>
    <lineage>
        <taxon>Bacteria</taxon>
        <taxon>Pseudomonadati</taxon>
        <taxon>Pseudomonadota</taxon>
        <taxon>Betaproteobacteria</taxon>
        <taxon>Nitrosomonadales</taxon>
        <taxon>Gallionellaceae</taxon>
        <taxon>Candidatus Nitrotoga</taxon>
    </lineage>
</organism>
<evidence type="ECO:0000256" key="2">
    <source>
        <dbReference type="ARBA" id="ARBA00022670"/>
    </source>
</evidence>
<evidence type="ECO:0000256" key="3">
    <source>
        <dbReference type="ARBA" id="ARBA00022801"/>
    </source>
</evidence>
<dbReference type="GO" id="GO:0004252">
    <property type="term" value="F:serine-type endopeptidase activity"/>
    <property type="evidence" value="ECO:0007669"/>
    <property type="project" value="InterPro"/>
</dbReference>
<keyword evidence="2" id="KW-0645">Protease</keyword>
<dbReference type="Pfam" id="PF13365">
    <property type="entry name" value="Trypsin_2"/>
    <property type="match status" value="1"/>
</dbReference>
<keyword evidence="4" id="KW-0472">Membrane</keyword>
<dbReference type="PANTHER" id="PTHR43343">
    <property type="entry name" value="PEPTIDASE S12"/>
    <property type="match status" value="1"/>
</dbReference>
<proteinExistence type="inferred from homology"/>
<dbReference type="PRINTS" id="PR00834">
    <property type="entry name" value="PROTEASES2C"/>
</dbReference>
<comment type="similarity">
    <text evidence="1">Belongs to the peptidase S1C family.</text>
</comment>